<dbReference type="EMBL" id="HBIZ01026686">
    <property type="protein sequence ID" value="CAE0764290.1"/>
    <property type="molecule type" value="Transcribed_RNA"/>
</dbReference>
<organism evidence="3">
    <name type="scientific">Chrysotila carterae</name>
    <name type="common">Marine alga</name>
    <name type="synonym">Syracosphaera carterae</name>
    <dbReference type="NCBI Taxonomy" id="13221"/>
    <lineage>
        <taxon>Eukaryota</taxon>
        <taxon>Haptista</taxon>
        <taxon>Haptophyta</taxon>
        <taxon>Prymnesiophyceae</taxon>
        <taxon>Isochrysidales</taxon>
        <taxon>Isochrysidaceae</taxon>
        <taxon>Chrysotila</taxon>
    </lineage>
</organism>
<keyword evidence="1" id="KW-0472">Membrane</keyword>
<name>A0A6S9VZ68_CHRCT</name>
<evidence type="ECO:0000256" key="1">
    <source>
        <dbReference type="SAM" id="Phobius"/>
    </source>
</evidence>
<dbReference type="EMBL" id="HBIZ01026677">
    <property type="protein sequence ID" value="CAE0764284.1"/>
    <property type="molecule type" value="Transcribed_RNA"/>
</dbReference>
<evidence type="ECO:0000313" key="2">
    <source>
        <dbReference type="EMBL" id="CAE0764284.1"/>
    </source>
</evidence>
<gene>
    <name evidence="2" type="ORF">PCAR00345_LOCUS16896</name>
    <name evidence="3" type="ORF">PCAR00345_LOCUS16902</name>
</gene>
<feature type="transmembrane region" description="Helical" evidence="1">
    <location>
        <begin position="93"/>
        <end position="114"/>
    </location>
</feature>
<protein>
    <submittedName>
        <fullName evidence="3">Uncharacterized protein</fullName>
    </submittedName>
</protein>
<accession>A0A6S9VZ68</accession>
<reference evidence="3" key="1">
    <citation type="submission" date="2021-01" db="EMBL/GenBank/DDBJ databases">
        <authorList>
            <person name="Corre E."/>
            <person name="Pelletier E."/>
            <person name="Niang G."/>
            <person name="Scheremetjew M."/>
            <person name="Finn R."/>
            <person name="Kale V."/>
            <person name="Holt S."/>
            <person name="Cochrane G."/>
            <person name="Meng A."/>
            <person name="Brown T."/>
            <person name="Cohen L."/>
        </authorList>
    </citation>
    <scope>NUCLEOTIDE SEQUENCE</scope>
    <source>
        <strain evidence="3">CCMP645</strain>
    </source>
</reference>
<proteinExistence type="predicted"/>
<keyword evidence="1" id="KW-1133">Transmembrane helix</keyword>
<keyword evidence="1" id="KW-0812">Transmembrane</keyword>
<sequence length="137" mass="14478">MYNIYPDIHQMSQLKSNPFDHAASTSPMHRRLDDGCTDCGILANLYSGSCGAFEQKTDCWVSIDDQVADFFGIDGDYCCATSSGACCEANTGAIIGVSIGMVVLIALIVGASVACCICLPCCACCPCNKHRSAQSRS</sequence>
<evidence type="ECO:0000313" key="3">
    <source>
        <dbReference type="EMBL" id="CAE0764290.1"/>
    </source>
</evidence>
<dbReference type="AlphaFoldDB" id="A0A6S9VZ68"/>